<evidence type="ECO:0000313" key="2">
    <source>
        <dbReference type="EMBL" id="CAB1444900.1"/>
    </source>
</evidence>
<dbReference type="EMBL" id="CADEAL010003491">
    <property type="protein sequence ID" value="CAB1444900.1"/>
    <property type="molecule type" value="Genomic_DNA"/>
</dbReference>
<feature type="region of interest" description="Disordered" evidence="1">
    <location>
        <begin position="1"/>
        <end position="69"/>
    </location>
</feature>
<proteinExistence type="predicted"/>
<protein>
    <submittedName>
        <fullName evidence="2">Uncharacterized protein</fullName>
    </submittedName>
</protein>
<evidence type="ECO:0000256" key="1">
    <source>
        <dbReference type="SAM" id="MobiDB-lite"/>
    </source>
</evidence>
<dbReference type="Proteomes" id="UP001153269">
    <property type="component" value="Unassembled WGS sequence"/>
</dbReference>
<feature type="compositionally biased region" description="Basic residues" evidence="1">
    <location>
        <begin position="54"/>
        <end position="69"/>
    </location>
</feature>
<dbReference type="AlphaFoldDB" id="A0A9N7Z0C0"/>
<sequence>MEQLPHLKPPRTHPEPGTTRSSRGRSLESLKDSNVIPEAPTFQKENNSSSSSSSKRRQGISMHYRSRMW</sequence>
<reference evidence="2" key="1">
    <citation type="submission" date="2020-03" db="EMBL/GenBank/DDBJ databases">
        <authorList>
            <person name="Weist P."/>
        </authorList>
    </citation>
    <scope>NUCLEOTIDE SEQUENCE</scope>
</reference>
<keyword evidence="3" id="KW-1185">Reference proteome</keyword>
<evidence type="ECO:0000313" key="3">
    <source>
        <dbReference type="Proteomes" id="UP001153269"/>
    </source>
</evidence>
<organism evidence="2 3">
    <name type="scientific">Pleuronectes platessa</name>
    <name type="common">European plaice</name>
    <dbReference type="NCBI Taxonomy" id="8262"/>
    <lineage>
        <taxon>Eukaryota</taxon>
        <taxon>Metazoa</taxon>
        <taxon>Chordata</taxon>
        <taxon>Craniata</taxon>
        <taxon>Vertebrata</taxon>
        <taxon>Euteleostomi</taxon>
        <taxon>Actinopterygii</taxon>
        <taxon>Neopterygii</taxon>
        <taxon>Teleostei</taxon>
        <taxon>Neoteleostei</taxon>
        <taxon>Acanthomorphata</taxon>
        <taxon>Carangaria</taxon>
        <taxon>Pleuronectiformes</taxon>
        <taxon>Pleuronectoidei</taxon>
        <taxon>Pleuronectidae</taxon>
        <taxon>Pleuronectes</taxon>
    </lineage>
</organism>
<gene>
    <name evidence="2" type="ORF">PLEPLA_LOCUS32630</name>
</gene>
<comment type="caution">
    <text evidence="2">The sequence shown here is derived from an EMBL/GenBank/DDBJ whole genome shotgun (WGS) entry which is preliminary data.</text>
</comment>
<accession>A0A9N7Z0C0</accession>
<name>A0A9N7Z0C0_PLEPL</name>